<reference evidence="3 4" key="1">
    <citation type="submission" date="2016-01" db="EMBL/GenBank/DDBJ databases">
        <title>Genome Sequences of Twelve Sporeforming Bacillus Species Isolated from Foods.</title>
        <authorList>
            <person name="Berendsen E.M."/>
            <person name="Wells-Bennik M.H."/>
            <person name="Krawcyk A.O."/>
            <person name="De Jong A."/>
            <person name="Holsappel S."/>
            <person name="Eijlander R.T."/>
            <person name="Kuipers O.P."/>
        </authorList>
    </citation>
    <scope>NUCLEOTIDE SEQUENCE [LARGE SCALE GENOMIC DNA]</scope>
    <source>
        <strain evidence="3 4">B4102</strain>
    </source>
</reference>
<dbReference type="OrthoDB" id="9808735at2"/>
<dbReference type="InterPro" id="IPR058840">
    <property type="entry name" value="AAA_SelU"/>
</dbReference>
<evidence type="ECO:0000313" key="4">
    <source>
        <dbReference type="Proteomes" id="UP000075666"/>
    </source>
</evidence>
<dbReference type="PROSITE" id="PS50206">
    <property type="entry name" value="RHODANESE_3"/>
    <property type="match status" value="1"/>
</dbReference>
<dbReference type="STRING" id="46224.B4102_0702"/>
<keyword evidence="4" id="KW-1185">Reference proteome</keyword>
<dbReference type="InterPro" id="IPR036873">
    <property type="entry name" value="Rhodanese-like_dom_sf"/>
</dbReference>
<dbReference type="Proteomes" id="UP000075666">
    <property type="component" value="Unassembled WGS sequence"/>
</dbReference>
<dbReference type="NCBIfam" id="NF008750">
    <property type="entry name" value="PRK11784.1-2"/>
    <property type="match status" value="1"/>
</dbReference>
<dbReference type="PANTHER" id="PTHR30401:SF0">
    <property type="entry name" value="TRNA 2-SELENOURIDINE SYNTHASE"/>
    <property type="match status" value="1"/>
</dbReference>
<feature type="domain" description="Rhodanese" evidence="2">
    <location>
        <begin position="15"/>
        <end position="131"/>
    </location>
</feature>
<dbReference type="AlphaFoldDB" id="A0A150LA64"/>
<dbReference type="SMART" id="SM00450">
    <property type="entry name" value="RHOD"/>
    <property type="match status" value="1"/>
</dbReference>
<dbReference type="SUPFAM" id="SSF52821">
    <property type="entry name" value="Rhodanese/Cell cycle control phosphatase"/>
    <property type="match status" value="1"/>
</dbReference>
<dbReference type="Gene3D" id="3.40.50.300">
    <property type="entry name" value="P-loop containing nucleotide triphosphate hydrolases"/>
    <property type="match status" value="1"/>
</dbReference>
<dbReference type="Pfam" id="PF26341">
    <property type="entry name" value="AAA_SelU"/>
    <property type="match status" value="1"/>
</dbReference>
<evidence type="ECO:0000256" key="1">
    <source>
        <dbReference type="ARBA" id="ARBA00023266"/>
    </source>
</evidence>
<dbReference type="RefSeq" id="WP_066229505.1">
    <property type="nucleotide sequence ID" value="NZ_JBHJSX010000009.1"/>
</dbReference>
<dbReference type="EMBL" id="LQYN01000029">
    <property type="protein sequence ID" value="KYD08622.1"/>
    <property type="molecule type" value="Genomic_DNA"/>
</dbReference>
<dbReference type="InterPro" id="IPR017582">
    <property type="entry name" value="SelU"/>
</dbReference>
<name>A0A150LA64_9BACI</name>
<dbReference type="InterPro" id="IPR001763">
    <property type="entry name" value="Rhodanese-like_dom"/>
</dbReference>
<organism evidence="3 4">
    <name type="scientific">Heyndrickxia sporothermodurans</name>
    <dbReference type="NCBI Taxonomy" id="46224"/>
    <lineage>
        <taxon>Bacteria</taxon>
        <taxon>Bacillati</taxon>
        <taxon>Bacillota</taxon>
        <taxon>Bacilli</taxon>
        <taxon>Bacillales</taxon>
        <taxon>Bacillaceae</taxon>
        <taxon>Heyndrickxia</taxon>
    </lineage>
</organism>
<evidence type="ECO:0000259" key="2">
    <source>
        <dbReference type="PROSITE" id="PS50206"/>
    </source>
</evidence>
<comment type="caution">
    <text evidence="3">The sequence shown here is derived from an EMBL/GenBank/DDBJ whole genome shotgun (WGS) entry which is preliminary data.</text>
</comment>
<gene>
    <name evidence="3" type="ORF">B4102_0702</name>
</gene>
<protein>
    <recommendedName>
        <fullName evidence="2">Rhodanese domain-containing protein</fullName>
    </recommendedName>
</protein>
<proteinExistence type="predicted"/>
<evidence type="ECO:0000313" key="3">
    <source>
        <dbReference type="EMBL" id="KYD08622.1"/>
    </source>
</evidence>
<sequence>MFHDISIEELRSLKNNNELTVIDVRSQSEYKDATIPGSINIPFFNDDERAEIGTIYKQISPQAAKERGLEIMSAKLPGFVKEFAKLNGKKAVFCWRGGMRSKTTATVLGLMGINVFRLNGGYRSYRNWVVDTLETFELRPKAYILNGYTGSGKTTILHRLDQEGYPVLDLEGLAKHRGSIFGQIGLEPNNQKTFDAQLLEEILSLNHSPYILFEGESKRIGKVSLPDFLIEKKEQGVQLFIEIPIEERVRHILEDYQPWNYEKECFEAFSRIKRRIHTPIANKIETDLKLGDYSSAVKLLLEYYYDPLYEHTAEQYPEKSKIYIKAKNVEEAIKHIRDQLSVKLI</sequence>
<dbReference type="NCBIfam" id="TIGR03167">
    <property type="entry name" value="tRNA_sel_U_synt"/>
    <property type="match status" value="1"/>
</dbReference>
<dbReference type="GO" id="GO:0043828">
    <property type="term" value="F:tRNA 2-selenouridine synthase activity"/>
    <property type="evidence" value="ECO:0007669"/>
    <property type="project" value="InterPro"/>
</dbReference>
<dbReference type="InterPro" id="IPR027417">
    <property type="entry name" value="P-loop_NTPase"/>
</dbReference>
<dbReference type="Pfam" id="PF00581">
    <property type="entry name" value="Rhodanese"/>
    <property type="match status" value="1"/>
</dbReference>
<keyword evidence="1" id="KW-0711">Selenium</keyword>
<dbReference type="Gene3D" id="3.40.250.10">
    <property type="entry name" value="Rhodanese-like domain"/>
    <property type="match status" value="1"/>
</dbReference>
<dbReference type="PANTHER" id="PTHR30401">
    <property type="entry name" value="TRNA 2-SELENOURIDINE SYNTHASE"/>
    <property type="match status" value="1"/>
</dbReference>
<dbReference type="SUPFAM" id="SSF52540">
    <property type="entry name" value="P-loop containing nucleoside triphosphate hydrolases"/>
    <property type="match status" value="1"/>
</dbReference>
<dbReference type="GO" id="GO:0002098">
    <property type="term" value="P:tRNA wobble uridine modification"/>
    <property type="evidence" value="ECO:0007669"/>
    <property type="project" value="InterPro"/>
</dbReference>
<accession>A0A150LA64</accession>
<dbReference type="PATRIC" id="fig|46224.3.peg.2195"/>